<reference evidence="2" key="1">
    <citation type="submission" date="2018-12" db="EMBL/GenBank/DDBJ databases">
        <title>Complete genome sequences of twenty non-typhoidal Salmonella isolates from Rwanda.</title>
        <authorList>
            <person name="Byukusenge M."/>
            <person name="Li L."/>
            <person name="Subhashinie K."/>
            <person name="Nzayirambaho M."/>
            <person name="Kuchipudi S.V."/>
            <person name="Jayarao B.M."/>
        </authorList>
    </citation>
    <scope>NUCLEOTIDE SEQUENCE</scope>
    <source>
        <strain evidence="1">RSE21</strain>
        <strain evidence="2">RSE40</strain>
        <plasmid evidence="1">pRSE21</plasmid>
        <plasmid evidence="2">pRSE40</plasmid>
    </source>
</reference>
<proteinExistence type="predicted"/>
<accession>A0A3Q9MXG5</accession>
<protein>
    <submittedName>
        <fullName evidence="2">Uncharacterized protein</fullName>
    </submittedName>
</protein>
<gene>
    <name evidence="2" type="ORF">EL007_24705</name>
    <name evidence="1" type="ORF">ELZ88_24245</name>
</gene>
<dbReference type="AlphaFoldDB" id="A0A3Q9MXG5"/>
<dbReference type="EMBL" id="CP034710">
    <property type="protein sequence ID" value="AZT39650.1"/>
    <property type="molecule type" value="Genomic_DNA"/>
</dbReference>
<name>A0A3Q9MXG5_SALET</name>
<dbReference type="EMBL" id="CP034699">
    <property type="protein sequence ID" value="AZT44454.1"/>
    <property type="molecule type" value="Genomic_DNA"/>
</dbReference>
<dbReference type="Gene3D" id="3.10.450.40">
    <property type="match status" value="1"/>
</dbReference>
<geneLocation type="plasmid" evidence="1">
    <name>pRSE21</name>
</geneLocation>
<geneLocation type="plasmid" evidence="2">
    <name>pRSE40</name>
</geneLocation>
<organism evidence="2">
    <name type="scientific">Salmonella enterica subsp. enterica serovar Karamoja</name>
    <dbReference type="NCBI Taxonomy" id="2500153"/>
    <lineage>
        <taxon>Bacteria</taxon>
        <taxon>Pseudomonadati</taxon>
        <taxon>Pseudomonadota</taxon>
        <taxon>Gammaproteobacteria</taxon>
        <taxon>Enterobacterales</taxon>
        <taxon>Enterobacteriaceae</taxon>
        <taxon>Salmonella</taxon>
    </lineage>
</organism>
<evidence type="ECO:0000313" key="2">
    <source>
        <dbReference type="EMBL" id="AZT44454.1"/>
    </source>
</evidence>
<keyword evidence="2" id="KW-0614">Plasmid</keyword>
<evidence type="ECO:0000313" key="1">
    <source>
        <dbReference type="EMBL" id="AZT39650.1"/>
    </source>
</evidence>
<sequence>MGRSMNVKIGGREFPSKKAAVDYFKDQREEIKASGPVTEGTLFGELTDLYSRYCGASPGWELNGRNIIAFVVDYELRQNGQYAQHLCYKVQFSNQELRPFSVEKAIDAIIKAAAKQP</sequence>
<dbReference type="RefSeq" id="WP_168445697.1">
    <property type="nucleotide sequence ID" value="NZ_CP034699.1"/>
</dbReference>